<evidence type="ECO:0000256" key="3">
    <source>
        <dbReference type="HAMAP-Rule" id="MF_00187"/>
    </source>
</evidence>
<feature type="active site" description="Cysteine persulfide intermediate" evidence="3">
    <location>
        <position position="105"/>
    </location>
</feature>
<protein>
    <recommendedName>
        <fullName evidence="3">Sulfur carrier protein FdhD</fullName>
    </recommendedName>
</protein>
<comment type="caution">
    <text evidence="3">Lacks conserved residue(s) required for the propagation of feature annotation.</text>
</comment>
<dbReference type="AlphaFoldDB" id="A0A1H8ADC0"/>
<keyword evidence="2 3" id="KW-0501">Molybdenum cofactor biosynthesis</keyword>
<sequence>MKLTTNRNIFKYTENSRTEREDEIAVEYPLTVVLNGDEFATLVCSPSDLEDLVIGFLASEGVIRFPDEIKTISLDEKGGFAYVEITHQKPAGAEFYSKRFIGSCCGKSRQSFYFYNDVKTAKTVLTRAQITVAQCFRLMRLLQQHSSEFKNTGGVHNAALCDPHSILIARTDIGRHNTLDKIYGHWLRNRIPLHDKLIVFSGRISSEVLLKTAKIGVGIILSKSAPTDLALQLADQLGITVVGFIRGDQCNVYTHPERITETIAPD</sequence>
<dbReference type="GO" id="GO:0005737">
    <property type="term" value="C:cytoplasm"/>
    <property type="evidence" value="ECO:0007669"/>
    <property type="project" value="UniProtKB-SubCell"/>
</dbReference>
<dbReference type="RefSeq" id="WP_089964368.1">
    <property type="nucleotide sequence ID" value="NZ_FOCQ01000001.1"/>
</dbReference>
<organism evidence="4 5">
    <name type="scientific">Lihuaxuella thermophila</name>
    <dbReference type="NCBI Taxonomy" id="1173111"/>
    <lineage>
        <taxon>Bacteria</taxon>
        <taxon>Bacillati</taxon>
        <taxon>Bacillota</taxon>
        <taxon>Bacilli</taxon>
        <taxon>Bacillales</taxon>
        <taxon>Thermoactinomycetaceae</taxon>
        <taxon>Lihuaxuella</taxon>
    </lineage>
</organism>
<name>A0A1H8ADC0_9BACL</name>
<dbReference type="PANTHER" id="PTHR30592">
    <property type="entry name" value="FORMATE DEHYDROGENASE"/>
    <property type="match status" value="1"/>
</dbReference>
<dbReference type="Gene3D" id="3.10.20.10">
    <property type="match status" value="1"/>
</dbReference>
<evidence type="ECO:0000313" key="4">
    <source>
        <dbReference type="EMBL" id="SEM67924.1"/>
    </source>
</evidence>
<dbReference type="InterPro" id="IPR003786">
    <property type="entry name" value="FdhD"/>
</dbReference>
<dbReference type="GO" id="GO:0006777">
    <property type="term" value="P:Mo-molybdopterin cofactor biosynthetic process"/>
    <property type="evidence" value="ECO:0007669"/>
    <property type="project" value="UniProtKB-UniRule"/>
</dbReference>
<dbReference type="STRING" id="1173111.SAMN05444955_10147"/>
<dbReference type="GO" id="GO:0097163">
    <property type="term" value="F:sulfur carrier activity"/>
    <property type="evidence" value="ECO:0007669"/>
    <property type="project" value="UniProtKB-UniRule"/>
</dbReference>
<dbReference type="EMBL" id="FOCQ01000001">
    <property type="protein sequence ID" value="SEM67924.1"/>
    <property type="molecule type" value="Genomic_DNA"/>
</dbReference>
<dbReference type="PIRSF" id="PIRSF015626">
    <property type="entry name" value="FdhD"/>
    <property type="match status" value="1"/>
</dbReference>
<dbReference type="Proteomes" id="UP000199695">
    <property type="component" value="Unassembled WGS sequence"/>
</dbReference>
<dbReference type="PANTHER" id="PTHR30592:SF1">
    <property type="entry name" value="SULFUR CARRIER PROTEIN FDHD"/>
    <property type="match status" value="1"/>
</dbReference>
<evidence type="ECO:0000313" key="5">
    <source>
        <dbReference type="Proteomes" id="UP000199695"/>
    </source>
</evidence>
<comment type="function">
    <text evidence="3">Required for formate dehydrogenase (FDH) activity. Acts as a sulfur carrier protein that transfers sulfur from IscS to the molybdenum cofactor prior to its insertion into FDH.</text>
</comment>
<accession>A0A1H8ADC0</accession>
<comment type="similarity">
    <text evidence="3">Belongs to the FdhD family.</text>
</comment>
<dbReference type="SUPFAM" id="SSF53927">
    <property type="entry name" value="Cytidine deaminase-like"/>
    <property type="match status" value="1"/>
</dbReference>
<keyword evidence="5" id="KW-1185">Reference proteome</keyword>
<keyword evidence="1 3" id="KW-0963">Cytoplasm</keyword>
<dbReference type="InterPro" id="IPR016193">
    <property type="entry name" value="Cytidine_deaminase-like"/>
</dbReference>
<evidence type="ECO:0000256" key="1">
    <source>
        <dbReference type="ARBA" id="ARBA00022490"/>
    </source>
</evidence>
<dbReference type="HAMAP" id="MF_00187">
    <property type="entry name" value="FdhD"/>
    <property type="match status" value="1"/>
</dbReference>
<dbReference type="NCBIfam" id="TIGR00129">
    <property type="entry name" value="fdhD_narQ"/>
    <property type="match status" value="1"/>
</dbReference>
<gene>
    <name evidence="3" type="primary">fdhD</name>
    <name evidence="4" type="ORF">SAMN05444955_10147</name>
</gene>
<dbReference type="Gene3D" id="3.40.140.10">
    <property type="entry name" value="Cytidine Deaminase, domain 2"/>
    <property type="match status" value="1"/>
</dbReference>
<dbReference type="OrthoDB" id="9782042at2"/>
<proteinExistence type="inferred from homology"/>
<comment type="subcellular location">
    <subcellularLocation>
        <location evidence="3">Cytoplasm</location>
    </subcellularLocation>
</comment>
<reference evidence="4 5" key="1">
    <citation type="submission" date="2016-10" db="EMBL/GenBank/DDBJ databases">
        <authorList>
            <person name="de Groot N.N."/>
        </authorList>
    </citation>
    <scope>NUCLEOTIDE SEQUENCE [LARGE SCALE GENOMIC DNA]</scope>
    <source>
        <strain evidence="4 5">DSM 46701</strain>
    </source>
</reference>
<dbReference type="GO" id="GO:0016783">
    <property type="term" value="F:sulfurtransferase activity"/>
    <property type="evidence" value="ECO:0007669"/>
    <property type="project" value="InterPro"/>
</dbReference>
<evidence type="ECO:0000256" key="2">
    <source>
        <dbReference type="ARBA" id="ARBA00023150"/>
    </source>
</evidence>
<dbReference type="Pfam" id="PF02634">
    <property type="entry name" value="FdhD-NarQ"/>
    <property type="match status" value="1"/>
</dbReference>